<dbReference type="EMBL" id="CAAALY010004337">
    <property type="protein sequence ID" value="VEL08600.1"/>
    <property type="molecule type" value="Genomic_DNA"/>
</dbReference>
<sequence length="156" mass="17431">MLLSCVSSFLLSSGLYILILLLFTITFVSSLSPLLSPPFQLSLSLSHTHTSLDFLFYIVLPVPLFSLSSLVSHDPLFSDCTLRHRSMPSRNLSVDDLAEHLQDGVRRRKTASHHLPHSLTRSMLQPSIHQLLPHNSDPAAVTVRLPPRSDSWCIHS</sequence>
<evidence type="ECO:0000313" key="3">
    <source>
        <dbReference type="Proteomes" id="UP000784294"/>
    </source>
</evidence>
<protein>
    <submittedName>
        <fullName evidence="2">Uncharacterized protein</fullName>
    </submittedName>
</protein>
<feature type="transmembrane region" description="Helical" evidence="1">
    <location>
        <begin position="54"/>
        <end position="77"/>
    </location>
</feature>
<name>A0A3S5CC04_9PLAT</name>
<keyword evidence="1" id="KW-0472">Membrane</keyword>
<comment type="caution">
    <text evidence="2">The sequence shown here is derived from an EMBL/GenBank/DDBJ whole genome shotgun (WGS) entry which is preliminary data.</text>
</comment>
<reference evidence="2" key="1">
    <citation type="submission" date="2018-11" db="EMBL/GenBank/DDBJ databases">
        <authorList>
            <consortium name="Pathogen Informatics"/>
        </authorList>
    </citation>
    <scope>NUCLEOTIDE SEQUENCE</scope>
</reference>
<keyword evidence="3" id="KW-1185">Reference proteome</keyword>
<keyword evidence="1" id="KW-0812">Transmembrane</keyword>
<dbReference type="AlphaFoldDB" id="A0A3S5CC04"/>
<dbReference type="Proteomes" id="UP000784294">
    <property type="component" value="Unassembled WGS sequence"/>
</dbReference>
<evidence type="ECO:0000313" key="2">
    <source>
        <dbReference type="EMBL" id="VEL08600.1"/>
    </source>
</evidence>
<proteinExistence type="predicted"/>
<accession>A0A3S5CC04</accession>
<evidence type="ECO:0000256" key="1">
    <source>
        <dbReference type="SAM" id="Phobius"/>
    </source>
</evidence>
<organism evidence="2 3">
    <name type="scientific">Protopolystoma xenopodis</name>
    <dbReference type="NCBI Taxonomy" id="117903"/>
    <lineage>
        <taxon>Eukaryota</taxon>
        <taxon>Metazoa</taxon>
        <taxon>Spiralia</taxon>
        <taxon>Lophotrochozoa</taxon>
        <taxon>Platyhelminthes</taxon>
        <taxon>Monogenea</taxon>
        <taxon>Polyopisthocotylea</taxon>
        <taxon>Polystomatidea</taxon>
        <taxon>Polystomatidae</taxon>
        <taxon>Protopolystoma</taxon>
    </lineage>
</organism>
<gene>
    <name evidence="2" type="ORF">PXEA_LOCUS2040</name>
</gene>
<keyword evidence="1" id="KW-1133">Transmembrane helix</keyword>